<keyword evidence="21" id="KW-1185">Reference proteome</keyword>
<dbReference type="InterPro" id="IPR029119">
    <property type="entry name" value="MutY_C"/>
</dbReference>
<comment type="catalytic activity">
    <reaction evidence="11">
        <text>8-oxo-GTP + H2O = 8-oxo-GMP + diphosphate + H(+)</text>
        <dbReference type="Rhea" id="RHEA:67616"/>
        <dbReference type="ChEBI" id="CHEBI:15377"/>
        <dbReference type="ChEBI" id="CHEBI:15378"/>
        <dbReference type="ChEBI" id="CHEBI:33019"/>
        <dbReference type="ChEBI" id="CHEBI:143553"/>
        <dbReference type="ChEBI" id="CHEBI:145694"/>
    </reaction>
</comment>
<keyword evidence="8 18" id="KW-0460">Magnesium</keyword>
<evidence type="ECO:0000313" key="20">
    <source>
        <dbReference type="EMBL" id="SDB86601.1"/>
    </source>
</evidence>
<evidence type="ECO:0000256" key="14">
    <source>
        <dbReference type="ARBA" id="ARBA00041592"/>
    </source>
</evidence>
<evidence type="ECO:0000256" key="15">
    <source>
        <dbReference type="ARBA" id="ARBA00041979"/>
    </source>
</evidence>
<dbReference type="InterPro" id="IPR047127">
    <property type="entry name" value="MutT-like"/>
</dbReference>
<sequence>MNADNFQKSISVSIAIIRHQNQILLGWRDQKLAQGGCYEFPGGKVEQGETPEQAVIREVFEEVGIAVQPIKCFATFQHHYPDRLLTLFFILCAVQDVDELKRIDAGWHWIALDALQNYQFPAANQRIIERLTWARQIAILTDNNLNFKTPDTKVIKPNVGALYVRLSGEDFKQFVKHKAHLFDQKQLIVRWQDYLNLEQSLQDKTFAVHLNHTALARLAQAKAVDESQYNEISMSLQGRNLIAACHSELEIKYANTLACDAIFLSPVHATPSHPDQVGMGWDAFASLATLADMPVYALGGIQLADLATAQTYGAYGVAGIRDFFD</sequence>
<dbReference type="InterPro" id="IPR000086">
    <property type="entry name" value="NUDIX_hydrolase_dom"/>
</dbReference>
<dbReference type="SUPFAM" id="SSF51391">
    <property type="entry name" value="Thiamin phosphate synthase"/>
    <property type="match status" value="1"/>
</dbReference>
<dbReference type="OrthoDB" id="9810648at2"/>
<dbReference type="PROSITE" id="PS51462">
    <property type="entry name" value="NUDIX"/>
    <property type="match status" value="1"/>
</dbReference>
<protein>
    <recommendedName>
        <fullName evidence="13">8-oxo-dGTP diphosphatase</fullName>
        <ecNumber evidence="12">3.6.1.55</ecNumber>
    </recommendedName>
    <alternativeName>
        <fullName evidence="16">7,8-dihydro-8-oxoguanine-triphosphatase</fullName>
    </alternativeName>
    <alternativeName>
        <fullName evidence="15">Mutator protein MutT</fullName>
    </alternativeName>
    <alternativeName>
        <fullName evidence="14">dGTP pyrophosphohydrolase</fullName>
    </alternativeName>
</protein>
<comment type="catalytic activity">
    <reaction evidence="10">
        <text>8-oxo-dGTP + H2O = 8-oxo-dGMP + diphosphate + H(+)</text>
        <dbReference type="Rhea" id="RHEA:31575"/>
        <dbReference type="ChEBI" id="CHEBI:15377"/>
        <dbReference type="ChEBI" id="CHEBI:15378"/>
        <dbReference type="ChEBI" id="CHEBI:33019"/>
        <dbReference type="ChEBI" id="CHEBI:63224"/>
        <dbReference type="ChEBI" id="CHEBI:77896"/>
        <dbReference type="EC" id="3.6.1.55"/>
    </reaction>
</comment>
<keyword evidence="4" id="KW-0235">DNA replication</keyword>
<dbReference type="PANTHER" id="PTHR47707:SF1">
    <property type="entry name" value="NUDIX HYDROLASE FAMILY PROTEIN"/>
    <property type="match status" value="1"/>
</dbReference>
<dbReference type="Gene3D" id="3.90.79.10">
    <property type="entry name" value="Nucleoside Triphosphate Pyrophosphohydrolase"/>
    <property type="match status" value="1"/>
</dbReference>
<dbReference type="GO" id="GO:0009228">
    <property type="term" value="P:thiamine biosynthetic process"/>
    <property type="evidence" value="ECO:0007669"/>
    <property type="project" value="UniProtKB-KW"/>
</dbReference>
<dbReference type="CDD" id="cd03425">
    <property type="entry name" value="NUDIX_MutT_NudA_like"/>
    <property type="match status" value="1"/>
</dbReference>
<evidence type="ECO:0000256" key="5">
    <source>
        <dbReference type="ARBA" id="ARBA00022723"/>
    </source>
</evidence>
<dbReference type="PRINTS" id="PR00502">
    <property type="entry name" value="NUDIXFAMILY"/>
</dbReference>
<accession>A0A1G6GXB8</accession>
<evidence type="ECO:0000313" key="21">
    <source>
        <dbReference type="Proteomes" id="UP000242317"/>
    </source>
</evidence>
<evidence type="ECO:0000256" key="7">
    <source>
        <dbReference type="ARBA" id="ARBA00022801"/>
    </source>
</evidence>
<evidence type="ECO:0000256" key="11">
    <source>
        <dbReference type="ARBA" id="ARBA00036904"/>
    </source>
</evidence>
<evidence type="ECO:0000256" key="2">
    <source>
        <dbReference type="ARBA" id="ARBA00005582"/>
    </source>
</evidence>
<dbReference type="GO" id="GO:0044715">
    <property type="term" value="F:8-oxo-dGDP phosphatase activity"/>
    <property type="evidence" value="ECO:0007669"/>
    <property type="project" value="TreeGrafter"/>
</dbReference>
<evidence type="ECO:0000256" key="18">
    <source>
        <dbReference type="PIRSR" id="PIRSR603561-2"/>
    </source>
</evidence>
<dbReference type="InterPro" id="IPR015797">
    <property type="entry name" value="NUDIX_hydrolase-like_dom_sf"/>
</dbReference>
<feature type="binding site" evidence="18">
    <location>
        <position position="42"/>
    </location>
    <ligand>
        <name>Mg(2+)</name>
        <dbReference type="ChEBI" id="CHEBI:18420"/>
    </ligand>
</feature>
<dbReference type="SUPFAM" id="SSF55811">
    <property type="entry name" value="Nudix"/>
    <property type="match status" value="1"/>
</dbReference>
<evidence type="ECO:0000256" key="17">
    <source>
        <dbReference type="PIRSR" id="PIRSR603561-1"/>
    </source>
</evidence>
<dbReference type="PANTHER" id="PTHR47707">
    <property type="entry name" value="8-OXO-DGTP DIPHOSPHATASE"/>
    <property type="match status" value="1"/>
</dbReference>
<dbReference type="Gene3D" id="3.20.20.70">
    <property type="entry name" value="Aldolase class I"/>
    <property type="match status" value="1"/>
</dbReference>
<evidence type="ECO:0000256" key="12">
    <source>
        <dbReference type="ARBA" id="ARBA00038905"/>
    </source>
</evidence>
<dbReference type="Pfam" id="PF14815">
    <property type="entry name" value="NUDIX_4"/>
    <property type="match status" value="1"/>
</dbReference>
<evidence type="ECO:0000256" key="10">
    <source>
        <dbReference type="ARBA" id="ARBA00035861"/>
    </source>
</evidence>
<keyword evidence="6" id="KW-0227">DNA damage</keyword>
<dbReference type="PROSITE" id="PS00893">
    <property type="entry name" value="NUDIX_BOX"/>
    <property type="match status" value="1"/>
</dbReference>
<feature type="domain" description="Nudix hydrolase" evidence="19">
    <location>
        <begin position="7"/>
        <end position="135"/>
    </location>
</feature>
<dbReference type="GO" id="GO:0046872">
    <property type="term" value="F:metal ion binding"/>
    <property type="evidence" value="ECO:0007669"/>
    <property type="project" value="UniProtKB-KW"/>
</dbReference>
<dbReference type="GO" id="GO:0008413">
    <property type="term" value="F:8-oxo-7,8-dihydroguanosine triphosphate pyrophosphatase activity"/>
    <property type="evidence" value="ECO:0007669"/>
    <property type="project" value="InterPro"/>
</dbReference>
<dbReference type="GO" id="GO:0006281">
    <property type="term" value="P:DNA repair"/>
    <property type="evidence" value="ECO:0007669"/>
    <property type="project" value="UniProtKB-KW"/>
</dbReference>
<feature type="binding site" evidence="17">
    <location>
        <begin position="39"/>
        <end position="42"/>
    </location>
    <ligand>
        <name>8-oxo-dGTP</name>
        <dbReference type="ChEBI" id="CHEBI:77896"/>
    </ligand>
</feature>
<keyword evidence="7" id="KW-0378">Hydrolase</keyword>
<dbReference type="Pfam" id="PF02581">
    <property type="entry name" value="TMP-TENI"/>
    <property type="match status" value="1"/>
</dbReference>
<reference evidence="21" key="1">
    <citation type="submission" date="2016-09" db="EMBL/GenBank/DDBJ databases">
        <authorList>
            <person name="Varghese N."/>
            <person name="Submissions S."/>
        </authorList>
    </citation>
    <scope>NUCLEOTIDE SEQUENCE [LARGE SCALE GENOMIC DNA]</scope>
    <source>
        <strain evidence="21">ANC 3699</strain>
    </source>
</reference>
<dbReference type="NCBIfam" id="TIGR00586">
    <property type="entry name" value="mutt"/>
    <property type="match status" value="1"/>
</dbReference>
<keyword evidence="3" id="KW-0515">Mutator protein</keyword>
<feature type="binding site" evidence="17">
    <location>
        <position position="124"/>
    </location>
    <ligand>
        <name>8-oxo-dGTP</name>
        <dbReference type="ChEBI" id="CHEBI:77896"/>
    </ligand>
</feature>
<dbReference type="GO" id="GO:0006260">
    <property type="term" value="P:DNA replication"/>
    <property type="evidence" value="ECO:0007669"/>
    <property type="project" value="UniProtKB-KW"/>
</dbReference>
<evidence type="ECO:0000256" key="8">
    <source>
        <dbReference type="ARBA" id="ARBA00022842"/>
    </source>
</evidence>
<evidence type="ECO:0000259" key="19">
    <source>
        <dbReference type="PROSITE" id="PS51462"/>
    </source>
</evidence>
<feature type="binding site" evidence="18">
    <location>
        <position position="62"/>
    </location>
    <ligand>
        <name>Mg(2+)</name>
        <dbReference type="ChEBI" id="CHEBI:18420"/>
    </ligand>
</feature>
<feature type="binding site" evidence="17">
    <location>
        <position position="28"/>
    </location>
    <ligand>
        <name>8-oxo-dGTP</name>
        <dbReference type="ChEBI" id="CHEBI:77896"/>
    </ligand>
</feature>
<organism evidence="20 21">
    <name type="scientific">Acinetobacter marinus</name>
    <dbReference type="NCBI Taxonomy" id="281375"/>
    <lineage>
        <taxon>Bacteria</taxon>
        <taxon>Pseudomonadati</taxon>
        <taxon>Pseudomonadota</taxon>
        <taxon>Gammaproteobacteria</taxon>
        <taxon>Moraxellales</taxon>
        <taxon>Moraxellaceae</taxon>
        <taxon>Acinetobacter</taxon>
    </lineage>
</organism>
<keyword evidence="5 18" id="KW-0479">Metal-binding</keyword>
<evidence type="ECO:0000256" key="4">
    <source>
        <dbReference type="ARBA" id="ARBA00022705"/>
    </source>
</evidence>
<evidence type="ECO:0000256" key="1">
    <source>
        <dbReference type="ARBA" id="ARBA00001946"/>
    </source>
</evidence>
<dbReference type="GO" id="GO:0044716">
    <property type="term" value="F:8-oxo-GDP phosphatase activity"/>
    <property type="evidence" value="ECO:0007669"/>
    <property type="project" value="TreeGrafter"/>
</dbReference>
<dbReference type="InterPro" id="IPR020476">
    <property type="entry name" value="Nudix_hydrolase"/>
</dbReference>
<evidence type="ECO:0000256" key="6">
    <source>
        <dbReference type="ARBA" id="ARBA00022763"/>
    </source>
</evidence>
<evidence type="ECO:0000256" key="9">
    <source>
        <dbReference type="ARBA" id="ARBA00023204"/>
    </source>
</evidence>
<dbReference type="CDD" id="cd00564">
    <property type="entry name" value="TMP_TenI"/>
    <property type="match status" value="1"/>
</dbReference>
<dbReference type="RefSeq" id="WP_092615534.1">
    <property type="nucleotide sequence ID" value="NZ_FMYK01000001.1"/>
</dbReference>
<keyword evidence="9" id="KW-0234">DNA repair</keyword>
<evidence type="ECO:0000256" key="3">
    <source>
        <dbReference type="ARBA" id="ARBA00022457"/>
    </source>
</evidence>
<proteinExistence type="inferred from homology"/>
<dbReference type="EMBL" id="FMYK01000001">
    <property type="protein sequence ID" value="SDB86601.1"/>
    <property type="molecule type" value="Genomic_DNA"/>
</dbReference>
<comment type="similarity">
    <text evidence="2">Belongs to the Nudix hydrolase family.</text>
</comment>
<dbReference type="AlphaFoldDB" id="A0A1G6GXB8"/>
<dbReference type="InterPro" id="IPR022998">
    <property type="entry name" value="ThiamineP_synth_TenI"/>
</dbReference>
<dbReference type="InterPro" id="IPR020084">
    <property type="entry name" value="NUDIX_hydrolase_CS"/>
</dbReference>
<dbReference type="InterPro" id="IPR036206">
    <property type="entry name" value="ThiamineP_synth_sf"/>
</dbReference>
<dbReference type="Proteomes" id="UP000242317">
    <property type="component" value="Unassembled WGS sequence"/>
</dbReference>
<evidence type="ECO:0000256" key="13">
    <source>
        <dbReference type="ARBA" id="ARBA00040794"/>
    </source>
</evidence>
<evidence type="ECO:0000256" key="16">
    <source>
        <dbReference type="ARBA" id="ARBA00042798"/>
    </source>
</evidence>
<dbReference type="InterPro" id="IPR013785">
    <property type="entry name" value="Aldolase_TIM"/>
</dbReference>
<dbReference type="EC" id="3.6.1.55" evidence="12"/>
<gene>
    <name evidence="20" type="ORF">SAMN05421749_101532</name>
</gene>
<dbReference type="InterPro" id="IPR003561">
    <property type="entry name" value="Mutator_MutT"/>
</dbReference>
<dbReference type="GO" id="GO:0035539">
    <property type="term" value="F:8-oxo-7,8-dihydrodeoxyguanosine triphosphate pyrophosphatase activity"/>
    <property type="evidence" value="ECO:0007669"/>
    <property type="project" value="UniProtKB-EC"/>
</dbReference>
<comment type="cofactor">
    <cofactor evidence="1 18">
        <name>Mg(2+)</name>
        <dbReference type="ChEBI" id="CHEBI:18420"/>
    </cofactor>
</comment>
<name>A0A1G6GXB8_9GAMM</name>